<name>A0A3N4JBX5_9PEZI</name>
<evidence type="ECO:0000256" key="1">
    <source>
        <dbReference type="SAM" id="SignalP"/>
    </source>
</evidence>
<dbReference type="OrthoDB" id="5278006at2759"/>
<keyword evidence="1" id="KW-0732">Signal</keyword>
<feature type="signal peptide" evidence="1">
    <location>
        <begin position="1"/>
        <end position="23"/>
    </location>
</feature>
<proteinExistence type="predicted"/>
<organism evidence="2 3">
    <name type="scientific">Choiromyces venosus 120613-1</name>
    <dbReference type="NCBI Taxonomy" id="1336337"/>
    <lineage>
        <taxon>Eukaryota</taxon>
        <taxon>Fungi</taxon>
        <taxon>Dikarya</taxon>
        <taxon>Ascomycota</taxon>
        <taxon>Pezizomycotina</taxon>
        <taxon>Pezizomycetes</taxon>
        <taxon>Pezizales</taxon>
        <taxon>Tuberaceae</taxon>
        <taxon>Choiromyces</taxon>
    </lineage>
</organism>
<dbReference type="Proteomes" id="UP000276215">
    <property type="component" value="Unassembled WGS sequence"/>
</dbReference>
<evidence type="ECO:0000313" key="3">
    <source>
        <dbReference type="Proteomes" id="UP000276215"/>
    </source>
</evidence>
<protein>
    <submittedName>
        <fullName evidence="2">Uncharacterized protein</fullName>
    </submittedName>
</protein>
<accession>A0A3N4JBX5</accession>
<dbReference type="AlphaFoldDB" id="A0A3N4JBX5"/>
<gene>
    <name evidence="2" type="ORF">L873DRAFT_1830443</name>
</gene>
<sequence length="71" mass="7991">MKLFDNVNLFLLLFAQDYGVAVSLSEGHSAVPAKWVELHIFLGIFHKSFNVLDLITDSTDQLLDNTIHQSC</sequence>
<dbReference type="EMBL" id="ML120442">
    <property type="protein sequence ID" value="RPA94181.1"/>
    <property type="molecule type" value="Genomic_DNA"/>
</dbReference>
<reference evidence="2 3" key="1">
    <citation type="journal article" date="2018" name="Nat. Ecol. Evol.">
        <title>Pezizomycetes genomes reveal the molecular basis of ectomycorrhizal truffle lifestyle.</title>
        <authorList>
            <person name="Murat C."/>
            <person name="Payen T."/>
            <person name="Noel B."/>
            <person name="Kuo A."/>
            <person name="Morin E."/>
            <person name="Chen J."/>
            <person name="Kohler A."/>
            <person name="Krizsan K."/>
            <person name="Balestrini R."/>
            <person name="Da Silva C."/>
            <person name="Montanini B."/>
            <person name="Hainaut M."/>
            <person name="Levati E."/>
            <person name="Barry K.W."/>
            <person name="Belfiori B."/>
            <person name="Cichocki N."/>
            <person name="Clum A."/>
            <person name="Dockter R.B."/>
            <person name="Fauchery L."/>
            <person name="Guy J."/>
            <person name="Iotti M."/>
            <person name="Le Tacon F."/>
            <person name="Lindquist E.A."/>
            <person name="Lipzen A."/>
            <person name="Malagnac F."/>
            <person name="Mello A."/>
            <person name="Molinier V."/>
            <person name="Miyauchi S."/>
            <person name="Poulain J."/>
            <person name="Riccioni C."/>
            <person name="Rubini A."/>
            <person name="Sitrit Y."/>
            <person name="Splivallo R."/>
            <person name="Traeger S."/>
            <person name="Wang M."/>
            <person name="Zifcakova L."/>
            <person name="Wipf D."/>
            <person name="Zambonelli A."/>
            <person name="Paolocci F."/>
            <person name="Nowrousian M."/>
            <person name="Ottonello S."/>
            <person name="Baldrian P."/>
            <person name="Spatafora J.W."/>
            <person name="Henrissat B."/>
            <person name="Nagy L.G."/>
            <person name="Aury J.M."/>
            <person name="Wincker P."/>
            <person name="Grigoriev I.V."/>
            <person name="Bonfante P."/>
            <person name="Martin F.M."/>
        </authorList>
    </citation>
    <scope>NUCLEOTIDE SEQUENCE [LARGE SCALE GENOMIC DNA]</scope>
    <source>
        <strain evidence="2 3">120613-1</strain>
    </source>
</reference>
<feature type="chain" id="PRO_5018022524" evidence="1">
    <location>
        <begin position="24"/>
        <end position="71"/>
    </location>
</feature>
<keyword evidence="3" id="KW-1185">Reference proteome</keyword>
<evidence type="ECO:0000313" key="2">
    <source>
        <dbReference type="EMBL" id="RPA94181.1"/>
    </source>
</evidence>